<comment type="caution">
    <text evidence="2">The sequence shown here is derived from an EMBL/GenBank/DDBJ whole genome shotgun (WGS) entry which is preliminary data.</text>
</comment>
<reference evidence="2 3" key="1">
    <citation type="submission" date="2017-12" db="EMBL/GenBank/DDBJ databases">
        <title>The genome sequence of Caulobacter sp. 410.</title>
        <authorList>
            <person name="Gao J."/>
            <person name="Mao X."/>
            <person name="Sun J."/>
        </authorList>
    </citation>
    <scope>NUCLEOTIDE SEQUENCE [LARGE SCALE GENOMIC DNA]</scope>
    <source>
        <strain evidence="2 3">410</strain>
    </source>
</reference>
<keyword evidence="3" id="KW-1185">Reference proteome</keyword>
<evidence type="ECO:0000313" key="2">
    <source>
        <dbReference type="EMBL" id="PLR24937.1"/>
    </source>
</evidence>
<accession>A0A2N5DFX5</accession>
<dbReference type="Proteomes" id="UP000234479">
    <property type="component" value="Unassembled WGS sequence"/>
</dbReference>
<sequence length="247" mass="25030">MRAPLLALALTLATAATARAGETACWFENGAVVAPAAIGDMSGDFVIDLSAPHTLLHNTKAQAGGFETTDLSLPVRLAGQALPAQPVTVVDLDYRGVGFVAPIAGVIGADILARYTVVIDFAPCRLRLEPADGLSRPSGPFLPVEMVGGVPTVRASASDGFSSVQGPFALDTASGGALRARGPADGPRQTPAGTVAGLAFDGRLYPRARAVKAGDLPPGVVGALGVEVLAGGRLRLDPAAHALWLTP</sequence>
<organism evidence="2 3">
    <name type="scientific">Caulobacter zeae</name>
    <dbReference type="NCBI Taxonomy" id="2055137"/>
    <lineage>
        <taxon>Bacteria</taxon>
        <taxon>Pseudomonadati</taxon>
        <taxon>Pseudomonadota</taxon>
        <taxon>Alphaproteobacteria</taxon>
        <taxon>Caulobacterales</taxon>
        <taxon>Caulobacteraceae</taxon>
        <taxon>Caulobacter</taxon>
    </lineage>
</organism>
<gene>
    <name evidence="2" type="ORF">SGCZBJ_11905</name>
</gene>
<dbReference type="EMBL" id="PJRS01000022">
    <property type="protein sequence ID" value="PLR24937.1"/>
    <property type="molecule type" value="Genomic_DNA"/>
</dbReference>
<keyword evidence="1" id="KW-0732">Signal</keyword>
<protein>
    <submittedName>
        <fullName evidence="2">Uncharacterized protein</fullName>
    </submittedName>
</protein>
<evidence type="ECO:0000313" key="3">
    <source>
        <dbReference type="Proteomes" id="UP000234479"/>
    </source>
</evidence>
<dbReference type="OrthoDB" id="7187628at2"/>
<feature type="signal peptide" evidence="1">
    <location>
        <begin position="1"/>
        <end position="20"/>
    </location>
</feature>
<dbReference type="AlphaFoldDB" id="A0A2N5DFX5"/>
<dbReference type="RefSeq" id="WP_101718215.1">
    <property type="nucleotide sequence ID" value="NZ_PJRS01000022.1"/>
</dbReference>
<dbReference type="Gene3D" id="2.40.70.10">
    <property type="entry name" value="Acid Proteases"/>
    <property type="match status" value="1"/>
</dbReference>
<name>A0A2N5DFX5_9CAUL</name>
<proteinExistence type="predicted"/>
<dbReference type="InterPro" id="IPR021109">
    <property type="entry name" value="Peptidase_aspartic_dom_sf"/>
</dbReference>
<evidence type="ECO:0000256" key="1">
    <source>
        <dbReference type="SAM" id="SignalP"/>
    </source>
</evidence>
<feature type="chain" id="PRO_5014898170" evidence="1">
    <location>
        <begin position="21"/>
        <end position="247"/>
    </location>
</feature>